<reference evidence="8" key="1">
    <citation type="submission" date="2016-08" db="EMBL/GenBank/DDBJ databases">
        <authorList>
            <person name="Varghese N."/>
            <person name="Submissions Spin"/>
        </authorList>
    </citation>
    <scope>NUCLEOTIDE SEQUENCE [LARGE SCALE GENOMIC DNA]</scope>
    <source>
        <strain evidence="8">R-53094</strain>
    </source>
</reference>
<dbReference type="InterPro" id="IPR002661">
    <property type="entry name" value="Ribosome_recyc_fac"/>
</dbReference>
<keyword evidence="8" id="KW-1185">Reference proteome</keyword>
<dbReference type="Pfam" id="PF01765">
    <property type="entry name" value="RRF"/>
    <property type="match status" value="1"/>
</dbReference>
<proteinExistence type="inferred from homology"/>
<organism evidence="7 8">
    <name type="scientific">Weissella bombi</name>
    <dbReference type="NCBI Taxonomy" id="1505725"/>
    <lineage>
        <taxon>Bacteria</taxon>
        <taxon>Bacillati</taxon>
        <taxon>Bacillota</taxon>
        <taxon>Bacilli</taxon>
        <taxon>Lactobacillales</taxon>
        <taxon>Lactobacillaceae</taxon>
        <taxon>Weissella</taxon>
    </lineage>
</organism>
<evidence type="ECO:0000259" key="6">
    <source>
        <dbReference type="Pfam" id="PF01765"/>
    </source>
</evidence>
<dbReference type="InterPro" id="IPR023584">
    <property type="entry name" value="Ribosome_recyc_fac_dom"/>
</dbReference>
<dbReference type="InterPro" id="IPR036191">
    <property type="entry name" value="RRF_sf"/>
</dbReference>
<evidence type="ECO:0000313" key="7">
    <source>
        <dbReference type="EMBL" id="SCB77582.1"/>
    </source>
</evidence>
<evidence type="ECO:0000256" key="4">
    <source>
        <dbReference type="ARBA" id="ARBA00022917"/>
    </source>
</evidence>
<gene>
    <name evidence="5" type="primary">frr</name>
    <name evidence="7" type="ORF">GA0061074_101316</name>
</gene>
<protein>
    <recommendedName>
        <fullName evidence="5">Ribosome-recycling factor</fullName>
        <shortName evidence="5">RRF</shortName>
    </recommendedName>
    <alternativeName>
        <fullName evidence="5">Ribosome-releasing factor</fullName>
    </alternativeName>
</protein>
<dbReference type="Proteomes" id="UP000199268">
    <property type="component" value="Unassembled WGS sequence"/>
</dbReference>
<dbReference type="PANTHER" id="PTHR20982:SF3">
    <property type="entry name" value="MITOCHONDRIAL RIBOSOME RECYCLING FACTOR PSEUDO 1"/>
    <property type="match status" value="1"/>
</dbReference>
<evidence type="ECO:0000256" key="3">
    <source>
        <dbReference type="ARBA" id="ARBA00022490"/>
    </source>
</evidence>
<dbReference type="STRING" id="1505725.GA0061074_101316"/>
<dbReference type="GO" id="GO:0005737">
    <property type="term" value="C:cytoplasm"/>
    <property type="evidence" value="ECO:0007669"/>
    <property type="project" value="UniProtKB-SubCell"/>
</dbReference>
<evidence type="ECO:0000256" key="5">
    <source>
        <dbReference type="HAMAP-Rule" id="MF_00040"/>
    </source>
</evidence>
<dbReference type="FunFam" id="1.10.132.20:FF:000001">
    <property type="entry name" value="Ribosome-recycling factor"/>
    <property type="match status" value="1"/>
</dbReference>
<dbReference type="SUPFAM" id="SSF55194">
    <property type="entry name" value="Ribosome recycling factor, RRF"/>
    <property type="match status" value="1"/>
</dbReference>
<dbReference type="NCBIfam" id="TIGR00496">
    <property type="entry name" value="frr"/>
    <property type="match status" value="1"/>
</dbReference>
<dbReference type="FunFam" id="3.30.1360.40:FF:000001">
    <property type="entry name" value="Ribosome-recycling factor"/>
    <property type="match status" value="1"/>
</dbReference>
<comment type="similarity">
    <text evidence="2 5">Belongs to the RRF family.</text>
</comment>
<dbReference type="OrthoDB" id="9804006at2"/>
<sequence length="185" mass="19934">MANAIVESAKTRMSKAGDALKRELGNIRAGVANPSILRNITAEYYGAQTPLNQLASVTVPEARVLLITPFDKSALKGIEQAIFASDLGLTPANDGSVIRLVIPALTEETRKDLAKEVKGELENAKVAVRNVRRDAMDEAKKALKNSDLSEDEAHDVEDDIQKATDAAIKNIDAIGAEKEKELLTI</sequence>
<dbReference type="CDD" id="cd00520">
    <property type="entry name" value="RRF"/>
    <property type="match status" value="1"/>
</dbReference>
<name>A0A1C3Z5P5_9LACO</name>
<dbReference type="Gene3D" id="3.30.1360.40">
    <property type="match status" value="1"/>
</dbReference>
<dbReference type="GO" id="GO:0006415">
    <property type="term" value="P:translational termination"/>
    <property type="evidence" value="ECO:0007669"/>
    <property type="project" value="UniProtKB-UniRule"/>
</dbReference>
<evidence type="ECO:0000256" key="1">
    <source>
        <dbReference type="ARBA" id="ARBA00004496"/>
    </source>
</evidence>
<dbReference type="EMBL" id="FMAO01000001">
    <property type="protein sequence ID" value="SCB77582.1"/>
    <property type="molecule type" value="Genomic_DNA"/>
</dbReference>
<accession>A0A1C3Z5P5</accession>
<evidence type="ECO:0000256" key="2">
    <source>
        <dbReference type="ARBA" id="ARBA00005912"/>
    </source>
</evidence>
<keyword evidence="4 5" id="KW-0648">Protein biosynthesis</keyword>
<comment type="function">
    <text evidence="5">Responsible for the release of ribosomes from messenger RNA at the termination of protein biosynthesis. May increase the efficiency of translation by recycling ribosomes from one round of translation to another.</text>
</comment>
<dbReference type="GO" id="GO:0043023">
    <property type="term" value="F:ribosomal large subunit binding"/>
    <property type="evidence" value="ECO:0007669"/>
    <property type="project" value="TreeGrafter"/>
</dbReference>
<dbReference type="AlphaFoldDB" id="A0A1C3Z5P5"/>
<comment type="subcellular location">
    <subcellularLocation>
        <location evidence="1 5">Cytoplasm</location>
    </subcellularLocation>
</comment>
<dbReference type="PANTHER" id="PTHR20982">
    <property type="entry name" value="RIBOSOME RECYCLING FACTOR"/>
    <property type="match status" value="1"/>
</dbReference>
<dbReference type="HAMAP" id="MF_00040">
    <property type="entry name" value="RRF"/>
    <property type="match status" value="1"/>
</dbReference>
<dbReference type="RefSeq" id="WP_092461345.1">
    <property type="nucleotide sequence ID" value="NZ_BJEE01000002.1"/>
</dbReference>
<feature type="domain" description="Ribosome recycling factor" evidence="6">
    <location>
        <begin position="20"/>
        <end position="183"/>
    </location>
</feature>
<dbReference type="Gene3D" id="1.10.132.20">
    <property type="entry name" value="Ribosome-recycling factor"/>
    <property type="match status" value="1"/>
</dbReference>
<evidence type="ECO:0000313" key="8">
    <source>
        <dbReference type="Proteomes" id="UP000199268"/>
    </source>
</evidence>
<keyword evidence="3 5" id="KW-0963">Cytoplasm</keyword>